<protein>
    <submittedName>
        <fullName evidence="2">Uncharacterized protein</fullName>
    </submittedName>
</protein>
<dbReference type="EMBL" id="ML976660">
    <property type="protein sequence ID" value="KAF1978493.1"/>
    <property type="molecule type" value="Genomic_DNA"/>
</dbReference>
<evidence type="ECO:0000256" key="1">
    <source>
        <dbReference type="SAM" id="MobiDB-lite"/>
    </source>
</evidence>
<feature type="region of interest" description="Disordered" evidence="1">
    <location>
        <begin position="38"/>
        <end position="137"/>
    </location>
</feature>
<gene>
    <name evidence="2" type="ORF">BU23DRAFT_651298</name>
</gene>
<feature type="compositionally biased region" description="Low complexity" evidence="1">
    <location>
        <begin position="55"/>
        <end position="66"/>
    </location>
</feature>
<organism evidence="2 3">
    <name type="scientific">Bimuria novae-zelandiae CBS 107.79</name>
    <dbReference type="NCBI Taxonomy" id="1447943"/>
    <lineage>
        <taxon>Eukaryota</taxon>
        <taxon>Fungi</taxon>
        <taxon>Dikarya</taxon>
        <taxon>Ascomycota</taxon>
        <taxon>Pezizomycotina</taxon>
        <taxon>Dothideomycetes</taxon>
        <taxon>Pleosporomycetidae</taxon>
        <taxon>Pleosporales</taxon>
        <taxon>Massarineae</taxon>
        <taxon>Didymosphaeriaceae</taxon>
        <taxon>Bimuria</taxon>
    </lineage>
</organism>
<reference evidence="2" key="1">
    <citation type="journal article" date="2020" name="Stud. Mycol.">
        <title>101 Dothideomycetes genomes: a test case for predicting lifestyles and emergence of pathogens.</title>
        <authorList>
            <person name="Haridas S."/>
            <person name="Albert R."/>
            <person name="Binder M."/>
            <person name="Bloem J."/>
            <person name="Labutti K."/>
            <person name="Salamov A."/>
            <person name="Andreopoulos B."/>
            <person name="Baker S."/>
            <person name="Barry K."/>
            <person name="Bills G."/>
            <person name="Bluhm B."/>
            <person name="Cannon C."/>
            <person name="Castanera R."/>
            <person name="Culley D."/>
            <person name="Daum C."/>
            <person name="Ezra D."/>
            <person name="Gonzalez J."/>
            <person name="Henrissat B."/>
            <person name="Kuo A."/>
            <person name="Liang C."/>
            <person name="Lipzen A."/>
            <person name="Lutzoni F."/>
            <person name="Magnuson J."/>
            <person name="Mondo S."/>
            <person name="Nolan M."/>
            <person name="Ohm R."/>
            <person name="Pangilinan J."/>
            <person name="Park H.-J."/>
            <person name="Ramirez L."/>
            <person name="Alfaro M."/>
            <person name="Sun H."/>
            <person name="Tritt A."/>
            <person name="Yoshinaga Y."/>
            <person name="Zwiers L.-H."/>
            <person name="Turgeon B."/>
            <person name="Goodwin S."/>
            <person name="Spatafora J."/>
            <person name="Crous P."/>
            <person name="Grigoriev I."/>
        </authorList>
    </citation>
    <scope>NUCLEOTIDE SEQUENCE</scope>
    <source>
        <strain evidence="2">CBS 107.79</strain>
    </source>
</reference>
<dbReference type="OrthoDB" id="10468939at2759"/>
<evidence type="ECO:0000313" key="2">
    <source>
        <dbReference type="EMBL" id="KAF1978493.1"/>
    </source>
</evidence>
<dbReference type="AlphaFoldDB" id="A0A6A5VL97"/>
<name>A0A6A5VL97_9PLEO</name>
<feature type="compositionally biased region" description="Polar residues" evidence="1">
    <location>
        <begin position="98"/>
        <end position="108"/>
    </location>
</feature>
<feature type="compositionally biased region" description="Basic and acidic residues" evidence="1">
    <location>
        <begin position="38"/>
        <end position="48"/>
    </location>
</feature>
<evidence type="ECO:0000313" key="3">
    <source>
        <dbReference type="Proteomes" id="UP000800036"/>
    </source>
</evidence>
<sequence>MSAIPYDLLPMCEPEFAHMKLKQKQSFITRFFGIRAGNKKEDSVDTAREFSSAPSSINSSYVSLNSKASTGSMRLPASTPPRRPRASTANSSTSIASFVSQSSVHSNASYRRVPSRSPSRERTALLDDGWTPVEEYL</sequence>
<feature type="compositionally biased region" description="Low complexity" evidence="1">
    <location>
        <begin position="86"/>
        <end position="97"/>
    </location>
</feature>
<proteinExistence type="predicted"/>
<dbReference type="Proteomes" id="UP000800036">
    <property type="component" value="Unassembled WGS sequence"/>
</dbReference>
<accession>A0A6A5VL97</accession>
<keyword evidence="3" id="KW-1185">Reference proteome</keyword>